<dbReference type="AlphaFoldDB" id="A0A8X8H4K1"/>
<dbReference type="Gene3D" id="1.20.1420.20">
    <property type="entry name" value="M75 peptidase, HXXE motif"/>
    <property type="match status" value="1"/>
</dbReference>
<reference evidence="4" key="1">
    <citation type="submission" date="2020-05" db="EMBL/GenBank/DDBJ databases">
        <title>Fertoebacter nigrum gen. nov., sp. nov., a new member of the family Rhodobacteraceae.</title>
        <authorList>
            <person name="Szuroczki S."/>
            <person name="Abbaszade G."/>
            <person name="Buni D."/>
            <person name="Schumann P."/>
            <person name="Toth E."/>
        </authorList>
    </citation>
    <scope>NUCLEOTIDE SEQUENCE</scope>
    <source>
        <strain evidence="4">RG-N-1a</strain>
    </source>
</reference>
<evidence type="ECO:0000256" key="1">
    <source>
        <dbReference type="ARBA" id="ARBA00004196"/>
    </source>
</evidence>
<protein>
    <submittedName>
        <fullName evidence="4">Imelysin family protein</fullName>
    </submittedName>
</protein>
<keyword evidence="2" id="KW-0732">Signal</keyword>
<keyword evidence="5" id="KW-1185">Reference proteome</keyword>
<dbReference type="Pfam" id="PF09375">
    <property type="entry name" value="Peptidase_M75"/>
    <property type="match status" value="1"/>
</dbReference>
<comment type="caution">
    <text evidence="4">The sequence shown here is derived from an EMBL/GenBank/DDBJ whole genome shotgun (WGS) entry which is preliminary data.</text>
</comment>
<dbReference type="InterPro" id="IPR038352">
    <property type="entry name" value="Imelysin_sf"/>
</dbReference>
<feature type="domain" description="Imelysin-like" evidence="3">
    <location>
        <begin position="14"/>
        <end position="286"/>
    </location>
</feature>
<dbReference type="Proteomes" id="UP000484076">
    <property type="component" value="Unassembled WGS sequence"/>
</dbReference>
<evidence type="ECO:0000313" key="4">
    <source>
        <dbReference type="EMBL" id="NUB46259.1"/>
    </source>
</evidence>
<evidence type="ECO:0000256" key="2">
    <source>
        <dbReference type="ARBA" id="ARBA00022729"/>
    </source>
</evidence>
<sequence>MARADVPESVQKHILPGYAAFSAATQELAEKAADDCSPAALQPAFHAAFDAWIAVAHLRLGPVEEDGRALAIAFWPDPKGAGARTLARLIADADPVATDPAAFADVSVAGRGLTTLERLLHDPALTGGYACTLTRAVAADLARMAAEVDIGWQGGFAELMLTAGQPGNTRYLTTAEARQALFTQLITGLNFTADQRLGRPLGTFDRPRPERAEARLSGRSLRNVALSLAALESLAVTLHPDSPATIAAFAKARALATALADPVLAGVATPGGRLKVEILQQAIQAVRAAAEAEIGPRLGVSLGFNAADGD</sequence>
<accession>A0A8X8H4K1</accession>
<name>A0A8X8H4K1_9RHOB</name>
<gene>
    <name evidence="4" type="ORF">GEU84_017850</name>
</gene>
<comment type="subcellular location">
    <subcellularLocation>
        <location evidence="1">Cell envelope</location>
    </subcellularLocation>
</comment>
<evidence type="ECO:0000259" key="3">
    <source>
        <dbReference type="Pfam" id="PF09375"/>
    </source>
</evidence>
<proteinExistence type="predicted"/>
<dbReference type="GO" id="GO:0030313">
    <property type="term" value="C:cell envelope"/>
    <property type="evidence" value="ECO:0007669"/>
    <property type="project" value="UniProtKB-SubCell"/>
</dbReference>
<dbReference type="CDD" id="cd14659">
    <property type="entry name" value="Imelysin-like_IPPA"/>
    <property type="match status" value="1"/>
</dbReference>
<organism evidence="4 5">
    <name type="scientific">Fertoeibacter niger</name>
    <dbReference type="NCBI Taxonomy" id="2656921"/>
    <lineage>
        <taxon>Bacteria</taxon>
        <taxon>Pseudomonadati</taxon>
        <taxon>Pseudomonadota</taxon>
        <taxon>Alphaproteobacteria</taxon>
        <taxon>Rhodobacterales</taxon>
        <taxon>Paracoccaceae</taxon>
        <taxon>Fertoeibacter</taxon>
    </lineage>
</organism>
<dbReference type="InterPro" id="IPR018976">
    <property type="entry name" value="Imelysin-like"/>
</dbReference>
<dbReference type="InterPro" id="IPR034984">
    <property type="entry name" value="Imelysin-like_IPPA"/>
</dbReference>
<dbReference type="EMBL" id="WHUT02000013">
    <property type="protein sequence ID" value="NUB46259.1"/>
    <property type="molecule type" value="Genomic_DNA"/>
</dbReference>
<evidence type="ECO:0000313" key="5">
    <source>
        <dbReference type="Proteomes" id="UP000484076"/>
    </source>
</evidence>